<dbReference type="AlphaFoldDB" id="A0A363NT42"/>
<dbReference type="SUPFAM" id="SSF52038">
    <property type="entry name" value="Barstar-related"/>
    <property type="match status" value="1"/>
</dbReference>
<protein>
    <recommendedName>
        <fullName evidence="2">Barstar (barnase inhibitor) domain-containing protein</fullName>
    </recommendedName>
</protein>
<proteinExistence type="inferred from homology"/>
<dbReference type="RefSeq" id="WP_108633760.1">
    <property type="nucleotide sequence ID" value="NZ_QCXX01000003.1"/>
</dbReference>
<evidence type="ECO:0000313" key="4">
    <source>
        <dbReference type="Proteomes" id="UP000250831"/>
    </source>
</evidence>
<sequence>MKKIEFLENPMGYCNETEYIAYLPKVKDENDLFRELNDILAFPDYFGDNWNALFDCLRDFSWISKRGVALVHLEIPILSEEELMTYFEIIFSAVEDWTDTDDHYFKVIFSKEDEPKIMKFITDLER</sequence>
<dbReference type="OrthoDB" id="7575400at2"/>
<feature type="domain" description="Barstar (barnase inhibitor)" evidence="2">
    <location>
        <begin position="23"/>
        <end position="102"/>
    </location>
</feature>
<name>A0A363NT42_9SPHI</name>
<dbReference type="Proteomes" id="UP000250831">
    <property type="component" value="Unassembled WGS sequence"/>
</dbReference>
<dbReference type="EMBL" id="QCXX01000003">
    <property type="protein sequence ID" value="PUV23831.1"/>
    <property type="molecule type" value="Genomic_DNA"/>
</dbReference>
<evidence type="ECO:0000259" key="2">
    <source>
        <dbReference type="Pfam" id="PF01337"/>
    </source>
</evidence>
<gene>
    <name evidence="3" type="ORF">DCO56_10590</name>
</gene>
<dbReference type="Gene3D" id="3.30.370.10">
    <property type="entry name" value="Barstar-like"/>
    <property type="match status" value="1"/>
</dbReference>
<evidence type="ECO:0000313" key="3">
    <source>
        <dbReference type="EMBL" id="PUV23831.1"/>
    </source>
</evidence>
<evidence type="ECO:0000256" key="1">
    <source>
        <dbReference type="ARBA" id="ARBA00006845"/>
    </source>
</evidence>
<comment type="similarity">
    <text evidence="1">Belongs to the barstar family.</text>
</comment>
<comment type="caution">
    <text evidence="3">The sequence shown here is derived from an EMBL/GenBank/DDBJ whole genome shotgun (WGS) entry which is preliminary data.</text>
</comment>
<reference evidence="3 4" key="1">
    <citation type="submission" date="2018-04" db="EMBL/GenBank/DDBJ databases">
        <title>Sphingobacterium sp. M46 Genome.</title>
        <authorList>
            <person name="Cheng J."/>
            <person name="Li Y."/>
        </authorList>
    </citation>
    <scope>NUCLEOTIDE SEQUENCE [LARGE SCALE GENOMIC DNA]</scope>
    <source>
        <strain evidence="3 4">M46</strain>
    </source>
</reference>
<dbReference type="Pfam" id="PF01337">
    <property type="entry name" value="Barstar"/>
    <property type="match status" value="1"/>
</dbReference>
<keyword evidence="4" id="KW-1185">Reference proteome</keyword>
<organism evidence="3 4">
    <name type="scientific">Sphingobacterium athyrii</name>
    <dbReference type="NCBI Taxonomy" id="2152717"/>
    <lineage>
        <taxon>Bacteria</taxon>
        <taxon>Pseudomonadati</taxon>
        <taxon>Bacteroidota</taxon>
        <taxon>Sphingobacteriia</taxon>
        <taxon>Sphingobacteriales</taxon>
        <taxon>Sphingobacteriaceae</taxon>
        <taxon>Sphingobacterium</taxon>
    </lineage>
</organism>
<dbReference type="InterPro" id="IPR000468">
    <property type="entry name" value="Barstar"/>
</dbReference>
<accession>A0A363NT42</accession>
<dbReference type="InterPro" id="IPR035905">
    <property type="entry name" value="Barstar-like_sf"/>
</dbReference>